<reference evidence="4" key="1">
    <citation type="submission" date="2023-07" db="EMBL/GenBank/DDBJ databases">
        <title>SVep1, a Temperate Phage of Human Oral Commensal Streptococcus vestibularis.</title>
        <authorList>
            <person name="Wu M."/>
            <person name="Zhu Y."/>
            <person name="Li Y."/>
        </authorList>
    </citation>
    <scope>NUCLEOTIDE SEQUENCE</scope>
    <source>
        <strain evidence="4">SVE8</strain>
    </source>
</reference>
<dbReference type="RefSeq" id="WP_064519809.1">
    <property type="nucleotide sequence ID" value="NZ_CABMFU010000006.1"/>
</dbReference>
<accession>A0AAW7QKV6</accession>
<proteinExistence type="predicted"/>
<comment type="caution">
    <text evidence="4">The sequence shown here is derived from an EMBL/GenBank/DDBJ whole genome shotgun (WGS) entry which is preliminary data.</text>
</comment>
<feature type="compositionally biased region" description="Low complexity" evidence="1">
    <location>
        <begin position="37"/>
        <end position="53"/>
    </location>
</feature>
<name>A0AAW7QKV6_STRVE</name>
<feature type="region of interest" description="Disordered" evidence="1">
    <location>
        <begin position="34"/>
        <end position="127"/>
    </location>
</feature>
<organism evidence="4 5">
    <name type="scientific">Streptococcus vestibularis</name>
    <dbReference type="NCBI Taxonomy" id="1343"/>
    <lineage>
        <taxon>Bacteria</taxon>
        <taxon>Bacillati</taxon>
        <taxon>Bacillota</taxon>
        <taxon>Bacilli</taxon>
        <taxon>Lactobacillales</taxon>
        <taxon>Streptococcaceae</taxon>
        <taxon>Streptococcus</taxon>
    </lineage>
</organism>
<evidence type="ECO:0000256" key="2">
    <source>
        <dbReference type="SAM" id="Phobius"/>
    </source>
</evidence>
<evidence type="ECO:0000313" key="4">
    <source>
        <dbReference type="EMBL" id="MDN5269926.1"/>
    </source>
</evidence>
<keyword evidence="2" id="KW-0812">Transmembrane</keyword>
<feature type="compositionally biased region" description="Polar residues" evidence="1">
    <location>
        <begin position="86"/>
        <end position="96"/>
    </location>
</feature>
<feature type="transmembrane region" description="Helical" evidence="2">
    <location>
        <begin position="7"/>
        <end position="25"/>
    </location>
</feature>
<protein>
    <submittedName>
        <fullName evidence="4">DUF6287 domain-containing protein</fullName>
    </submittedName>
</protein>
<dbReference type="EMBL" id="JAUJGC010000031">
    <property type="protein sequence ID" value="MDN5269926.1"/>
    <property type="molecule type" value="Genomic_DNA"/>
</dbReference>
<keyword evidence="2" id="KW-0472">Membrane</keyword>
<dbReference type="Proteomes" id="UP001172310">
    <property type="component" value="Unassembled WGS sequence"/>
</dbReference>
<keyword evidence="2" id="KW-1133">Transmembrane helix</keyword>
<evidence type="ECO:0000259" key="3">
    <source>
        <dbReference type="Pfam" id="PF19804"/>
    </source>
</evidence>
<gene>
    <name evidence="4" type="ORF">QY913_07330</name>
</gene>
<dbReference type="AlphaFoldDB" id="A0AAW7QKV6"/>
<dbReference type="Pfam" id="PF19804">
    <property type="entry name" value="DUF6287"/>
    <property type="match status" value="1"/>
</dbReference>
<evidence type="ECO:0000256" key="1">
    <source>
        <dbReference type="SAM" id="MobiDB-lite"/>
    </source>
</evidence>
<sequence>MKTTSKLIGSVLALIIVILAIFLVTKFNSHESARVATVKSSVRTSQTTSSSSRKTNKKNNKSSQTSSSVASNEENDNQVSAVAPKASSQEQNQTEGSIHRGQVADSTAGTDKAKTEKGTDNSQSSLNFGALDNGDISSIVGTWTNASGESVTINADGTIIKNSTGYTAQLKPQGVSDNTFNASVVSQDDSVALSVVAGGVGSSDYLVIGANGPYYRN</sequence>
<evidence type="ECO:0000313" key="5">
    <source>
        <dbReference type="Proteomes" id="UP001172310"/>
    </source>
</evidence>
<dbReference type="InterPro" id="IPR046254">
    <property type="entry name" value="DUF6287"/>
</dbReference>
<feature type="domain" description="DUF6287" evidence="3">
    <location>
        <begin position="124"/>
        <end position="157"/>
    </location>
</feature>